<evidence type="ECO:0000259" key="9">
    <source>
        <dbReference type="PROSITE" id="PS51161"/>
    </source>
</evidence>
<dbReference type="Proteomes" id="UP000030380">
    <property type="component" value="Unassembled WGS sequence"/>
</dbReference>
<evidence type="ECO:0000256" key="8">
    <source>
        <dbReference type="HAMAP-Rule" id="MF_00440"/>
    </source>
</evidence>
<keyword evidence="11" id="KW-1185">Reference proteome</keyword>
<dbReference type="NCBIfam" id="TIGR00244">
    <property type="entry name" value="transcriptional regulator NrdR"/>
    <property type="match status" value="1"/>
</dbReference>
<dbReference type="AlphaFoldDB" id="A0A0A3BBY0"/>
<comment type="caution">
    <text evidence="10">The sequence shown here is derived from an EMBL/GenBank/DDBJ whole genome shotgun (WGS) entry which is preliminary data.</text>
</comment>
<evidence type="ECO:0000256" key="5">
    <source>
        <dbReference type="ARBA" id="ARBA00023015"/>
    </source>
</evidence>
<comment type="similarity">
    <text evidence="8">Belongs to the NrdR family.</text>
</comment>
<evidence type="ECO:0000313" key="11">
    <source>
        <dbReference type="Proteomes" id="UP000030380"/>
    </source>
</evidence>
<protein>
    <recommendedName>
        <fullName evidence="8">Transcriptional repressor NrdR</fullName>
    </recommendedName>
</protein>
<comment type="function">
    <text evidence="8">Negatively regulates transcription of bacterial ribonucleotide reductase nrd genes and operons by binding to NrdR-boxes.</text>
</comment>
<keyword evidence="1 8" id="KW-0678">Repressor</keyword>
<organism evidence="10 11">
    <name type="scientific">Chelonobacter oris</name>
    <dbReference type="NCBI Taxonomy" id="505317"/>
    <lineage>
        <taxon>Bacteria</taxon>
        <taxon>Pseudomonadati</taxon>
        <taxon>Pseudomonadota</taxon>
        <taxon>Gammaproteobacteria</taxon>
        <taxon>Pasteurellales</taxon>
        <taxon>Pasteurellaceae</taxon>
        <taxon>Chelonobacter</taxon>
    </lineage>
</organism>
<dbReference type="RefSeq" id="WP_034612834.1">
    <property type="nucleotide sequence ID" value="NZ_JSUM01000003.1"/>
</dbReference>
<dbReference type="GO" id="GO:0003677">
    <property type="term" value="F:DNA binding"/>
    <property type="evidence" value="ECO:0007669"/>
    <property type="project" value="UniProtKB-KW"/>
</dbReference>
<dbReference type="EMBL" id="JSUM01000003">
    <property type="protein sequence ID" value="KGQ71059.1"/>
    <property type="molecule type" value="Genomic_DNA"/>
</dbReference>
<keyword evidence="8" id="KW-0862">Zinc</keyword>
<reference evidence="10 11" key="1">
    <citation type="submission" date="2014-11" db="EMBL/GenBank/DDBJ databases">
        <title>Draft genome sequence of Chelonobacter oris 1662T, associated with respiratory disease in Hermann's Tortoises.</title>
        <authorList>
            <person name="Kudirkiene E."/>
            <person name="Hansen M.J."/>
            <person name="Bojesen A.M."/>
        </authorList>
    </citation>
    <scope>NUCLEOTIDE SEQUENCE [LARGE SCALE GENOMIC DNA]</scope>
    <source>
        <strain evidence="10 11">1662</strain>
    </source>
</reference>
<dbReference type="STRING" id="505317.OA57_02150"/>
<evidence type="ECO:0000256" key="1">
    <source>
        <dbReference type="ARBA" id="ARBA00022491"/>
    </source>
</evidence>
<dbReference type="PANTHER" id="PTHR30455:SF2">
    <property type="entry name" value="TRANSCRIPTIONAL REPRESSOR NRDR"/>
    <property type="match status" value="1"/>
</dbReference>
<evidence type="ECO:0000313" key="10">
    <source>
        <dbReference type="EMBL" id="KGQ71059.1"/>
    </source>
</evidence>
<keyword evidence="4 8" id="KW-0067">ATP-binding</keyword>
<accession>A0A0A3BBY0</accession>
<dbReference type="PROSITE" id="PS51161">
    <property type="entry name" value="ATP_CONE"/>
    <property type="match status" value="1"/>
</dbReference>
<gene>
    <name evidence="8" type="primary">nrdR</name>
    <name evidence="10" type="ORF">OA57_02150</name>
</gene>
<keyword evidence="6 8" id="KW-0238">DNA-binding</keyword>
<keyword evidence="3 8" id="KW-0863">Zinc-finger</keyword>
<dbReference type="OrthoDB" id="9807461at2"/>
<evidence type="ECO:0000256" key="7">
    <source>
        <dbReference type="ARBA" id="ARBA00023163"/>
    </source>
</evidence>
<dbReference type="HAMAP" id="MF_00440">
    <property type="entry name" value="NrdR"/>
    <property type="match status" value="1"/>
</dbReference>
<keyword evidence="8" id="KW-0479">Metal-binding</keyword>
<dbReference type="GO" id="GO:0008270">
    <property type="term" value="F:zinc ion binding"/>
    <property type="evidence" value="ECO:0007669"/>
    <property type="project" value="UniProtKB-UniRule"/>
</dbReference>
<dbReference type="InterPro" id="IPR055173">
    <property type="entry name" value="NrdR-like_N"/>
</dbReference>
<name>A0A0A3BBY0_9PAST</name>
<evidence type="ECO:0000256" key="3">
    <source>
        <dbReference type="ARBA" id="ARBA00022771"/>
    </source>
</evidence>
<dbReference type="GO" id="GO:0045892">
    <property type="term" value="P:negative regulation of DNA-templated transcription"/>
    <property type="evidence" value="ECO:0007669"/>
    <property type="project" value="UniProtKB-UniRule"/>
</dbReference>
<proteinExistence type="inferred from homology"/>
<keyword evidence="7 8" id="KW-0804">Transcription</keyword>
<evidence type="ECO:0000256" key="2">
    <source>
        <dbReference type="ARBA" id="ARBA00022741"/>
    </source>
</evidence>
<feature type="domain" description="ATP-cone" evidence="9">
    <location>
        <begin position="49"/>
        <end position="139"/>
    </location>
</feature>
<dbReference type="Pfam" id="PF22811">
    <property type="entry name" value="Zn_ribbon_NrdR"/>
    <property type="match status" value="1"/>
</dbReference>
<keyword evidence="5 8" id="KW-0805">Transcription regulation</keyword>
<sequence length="155" mass="17867">MHCPFCSAEDTKVIDSRLVADGYQVRRRRECSQCRERFTTFETAELVTPKIIKSNDNRVPFDEKKLRAGMMRALEKRPVSADDVEKSVNHIIHQLQATGEREVPSKLVGTLVMDELKKLDKVAYIRFASVYLSFDDIKQFDDEIAKLTNETVIKD</sequence>
<dbReference type="InterPro" id="IPR005144">
    <property type="entry name" value="ATP-cone_dom"/>
</dbReference>
<dbReference type="InterPro" id="IPR003796">
    <property type="entry name" value="RNR_NrdR-like"/>
</dbReference>
<evidence type="ECO:0000256" key="6">
    <source>
        <dbReference type="ARBA" id="ARBA00023125"/>
    </source>
</evidence>
<comment type="cofactor">
    <cofactor evidence="8">
        <name>Zn(2+)</name>
        <dbReference type="ChEBI" id="CHEBI:29105"/>
    </cofactor>
    <text evidence="8">Binds 1 zinc ion.</text>
</comment>
<dbReference type="Pfam" id="PF03477">
    <property type="entry name" value="ATP-cone"/>
    <property type="match status" value="1"/>
</dbReference>
<evidence type="ECO:0000256" key="4">
    <source>
        <dbReference type="ARBA" id="ARBA00022840"/>
    </source>
</evidence>
<keyword evidence="2 8" id="KW-0547">Nucleotide-binding</keyword>
<feature type="zinc finger region" evidence="8">
    <location>
        <begin position="3"/>
        <end position="34"/>
    </location>
</feature>
<dbReference type="GO" id="GO:0005524">
    <property type="term" value="F:ATP binding"/>
    <property type="evidence" value="ECO:0007669"/>
    <property type="project" value="UniProtKB-UniRule"/>
</dbReference>
<dbReference type="PANTHER" id="PTHR30455">
    <property type="entry name" value="TRANSCRIPTIONAL REPRESSOR NRDR"/>
    <property type="match status" value="1"/>
</dbReference>